<evidence type="ECO:0000313" key="2">
    <source>
        <dbReference type="EMBL" id="CAG8633709.1"/>
    </source>
</evidence>
<dbReference type="EMBL" id="CAJVPJ010003036">
    <property type="protein sequence ID" value="CAG8633709.1"/>
    <property type="molecule type" value="Genomic_DNA"/>
</dbReference>
<dbReference type="OrthoDB" id="5518345at2759"/>
<dbReference type="PANTHER" id="PTHR28288:SF2">
    <property type="entry name" value="PROTEASE B INHIBITOR 2"/>
    <property type="match status" value="1"/>
</dbReference>
<dbReference type="Gene3D" id="3.30.70.80">
    <property type="entry name" value="Peptidase S8 propeptide/proteinase inhibitor I9"/>
    <property type="match status" value="1"/>
</dbReference>
<proteinExistence type="inferred from homology"/>
<keyword evidence="3" id="KW-1185">Reference proteome</keyword>
<evidence type="ECO:0000313" key="3">
    <source>
        <dbReference type="Proteomes" id="UP000789572"/>
    </source>
</evidence>
<feature type="non-terminal residue" evidence="2">
    <location>
        <position position="69"/>
    </location>
</feature>
<dbReference type="GO" id="GO:0042144">
    <property type="term" value="P:vacuole fusion, non-autophagic"/>
    <property type="evidence" value="ECO:0007669"/>
    <property type="project" value="TreeGrafter"/>
</dbReference>
<comment type="caution">
    <text evidence="2">The sequence shown here is derived from an EMBL/GenBank/DDBJ whole genome shotgun (WGS) entry which is preliminary data.</text>
</comment>
<dbReference type="InterPro" id="IPR037045">
    <property type="entry name" value="S8pro/Inhibitor_I9_sf"/>
</dbReference>
<evidence type="ECO:0000256" key="1">
    <source>
        <dbReference type="ARBA" id="ARBA00038069"/>
    </source>
</evidence>
<organism evidence="2 3">
    <name type="scientific">Paraglomus occultum</name>
    <dbReference type="NCBI Taxonomy" id="144539"/>
    <lineage>
        <taxon>Eukaryota</taxon>
        <taxon>Fungi</taxon>
        <taxon>Fungi incertae sedis</taxon>
        <taxon>Mucoromycota</taxon>
        <taxon>Glomeromycotina</taxon>
        <taxon>Glomeromycetes</taxon>
        <taxon>Paraglomerales</taxon>
        <taxon>Paraglomeraceae</taxon>
        <taxon>Paraglomus</taxon>
    </lineage>
</organism>
<reference evidence="2" key="1">
    <citation type="submission" date="2021-06" db="EMBL/GenBank/DDBJ databases">
        <authorList>
            <person name="Kallberg Y."/>
            <person name="Tangrot J."/>
            <person name="Rosling A."/>
        </authorList>
    </citation>
    <scope>NUCLEOTIDE SEQUENCE</scope>
    <source>
        <strain evidence="2">IA702</strain>
    </source>
</reference>
<accession>A0A9N9GTU9</accession>
<dbReference type="AlphaFoldDB" id="A0A9N9GTU9"/>
<dbReference type="SUPFAM" id="SSF54897">
    <property type="entry name" value="Protease propeptides/inhibitors"/>
    <property type="match status" value="1"/>
</dbReference>
<name>A0A9N9GTU9_9GLOM</name>
<comment type="similarity">
    <text evidence="1">Belongs to the protease inhibitor I9 family.</text>
</comment>
<dbReference type="Proteomes" id="UP000789572">
    <property type="component" value="Unassembled WGS sequence"/>
</dbReference>
<dbReference type="InterPro" id="IPR052471">
    <property type="entry name" value="PBI_I9"/>
</dbReference>
<dbReference type="GO" id="GO:0004866">
    <property type="term" value="F:endopeptidase inhibitor activity"/>
    <property type="evidence" value="ECO:0007669"/>
    <property type="project" value="TreeGrafter"/>
</dbReference>
<sequence>MAAQSRYFILLKDDATPEDLEKVEAHIINTGGKIVHRYTEVLKGFAISMPEDVVMTMITSVDSTELDQP</sequence>
<dbReference type="PANTHER" id="PTHR28288">
    <property type="entry name" value="PROTEASE B INHIBITOR 2"/>
    <property type="match status" value="1"/>
</dbReference>
<gene>
    <name evidence="2" type="ORF">POCULU_LOCUS9036</name>
</gene>
<protein>
    <submittedName>
        <fullName evidence="2">139_t:CDS:1</fullName>
    </submittedName>
</protein>